<feature type="domain" description="Fibronectin type-III" evidence="2">
    <location>
        <begin position="1824"/>
        <end position="1925"/>
    </location>
</feature>
<evidence type="ECO:0000313" key="3">
    <source>
        <dbReference type="EMBL" id="RWY53688.1"/>
    </source>
</evidence>
<dbReference type="InterPro" id="IPR014756">
    <property type="entry name" value="Ig_E-set"/>
</dbReference>
<dbReference type="SUPFAM" id="SSF81296">
    <property type="entry name" value="E set domains"/>
    <property type="match status" value="2"/>
</dbReference>
<dbReference type="Pfam" id="PF13585">
    <property type="entry name" value="CHU_C"/>
    <property type="match status" value="1"/>
</dbReference>
<dbReference type="InterPro" id="IPR013783">
    <property type="entry name" value="Ig-like_fold"/>
</dbReference>
<name>A0A444MPX0_9SPHI</name>
<sequence>MKNPALSAILLPKLSYRRAKAITLALAITCAAVSAFAAKPIPIANGRHATAFASTITSFAPTSGAPGTLVTITGTGFTAASTVTVGGKLAIVTSYTATQIVGMVMPGAATGKVTVNTGADVNSATNFTVTPTSFPTQQLGAKLADTATYPNAYQLQYAESHGGLPLPATSYRYKNVKQGNNVVVSADGNTAVAASLVGLNYETQQAYAIPGGLTFYEKHNGAWVKTGYYFLNFSIGPAPFGKALALNANGTVLFVTHSADFDPYNAPISIFEKQNGVWKPTTFQGYGQSVAVSADGNTAVTGYGALRYVRGGVIATEFTTVYHRINGNLTKDPTLPGDGSFNLTGIPDSVKTVDFGENKQAGGNVALSADGKTLAATSYSNGTFIMKLNGTQWVKEELLTGAAGLISLSADGNVLVSTNSGYPANTAPGYTKLFTRTGSTWSSAQIIPEAGTASITADGNIILFSGNSGPVIYARNNAGVWVKQNSALSADPATSVAISADGTTAFSGNVDDSSVGQVQTKIYTGNTVYENGQYTTTTDTSYRTDPYGSLTAYSVAPPTSIASVSPTTGPVGTLVKVTGVSLNGATLNIGGKDAIVVSNTGTVITGMVMPGAVTGPVIVTKGSTVTGGNFTVTATPYPKQQQGPIMADLNTYNGSRPVGQGSSFALSADGNTAIAGSLNGLNGVGRGGLTFYARTNGTWAQSGQYYASSSEDVRLGGSISINAEGTVAISGSNYLGEASNGLVYAFEKQNGLWKKTSELGHGRTSSLSADGNTAVVGYATYDGVRVTEGITVYHRVNGAWVKDPEVAGSPMPATIDLGSGVTAGSLVRISADGKTIAAVSGNDRGTHVLIHNGTNWVVQTHLPLGDNATSLSADGNILLIARNVYMRTGTAWSLAQTIAEPGDGAMSADGNSIIFTRNTGPVVYTRNGAGTWVKRNVTLSEKFAPAVAISADGTTAFSGDQTDFTFGLPNGPGVGSVTAYTTGDPITVASISPTAGPVGTIIKVTGTGFLGTTVKIGGVNAVNVSNTGTTLTALVMPGTNTGAVTITDGDISAGNFTVTPTLYPNIQQGPALADTSKYISHNSARAPLSLYRAQQGYSVAISADGNSALAGMGVGEIQNFVNGGVIFYERQNGSWKQSGGVFSTGSQNGNYGPRGYESTMNANGTIAIVTGQGARGINAGSFAAFYYKVNGVWTEGAGIGGGQTAALSADGNTAVIGDYHTGKGTKGGTPQIRTLKVYHRIGSNWVEGSDIPLSANTTITAAVTTSTAAISADAKVIAASSPVGSNQYTSVFVKTDADWVLATDLPNIAGDKLALSGDGALLLISNSNTGASVYSRNGDTWALKQQLPQNGRGSLNIDGSVIMFAEGSGTVVYTRSGNANWVKQTTSFGPSAGFAVAVSADGATAFIGNPRDSSKVPNQNVMIADANYPNVGDLTKPQPLGAAYAFVAGTPLNAPSGYANTLTFTNTTTTSTTLSWTKGNGGLRAVFIGVKGTAAPLPADYTTYNANAAYGSGKQLGTAGWYCVYNGDGSSVNISNLLAGTTYRAEVIEYNGSNGNERYLTTRFAPADVTTVKAVGTVQASAVTFAGTTGTTTTVNWVNGNGTGRVVFISNSNSGSPLPANVYYSANTRYTSGNQIGTTGWYCIYNGTGSTVNVVGLASAQNYRVAVVEYSGTIAAPKYLTTGIVPSNLATPIEAPTGYSTALTFSNTTATTSTLSWTNGNGAARIVFIKLGTSGGLTPVDGVGYAPNNPFTQGFPIDNGWYCVYRGTGSSVNLLGLSPSSTYRVSVVEYNGSGNTGGVAYGKRFNSNNVTTLAQPSVPATPPTGYAVSLAFSNTTATSSTLSWVNSNGAARAVFVRIGTSGALGVTQQTTYSANNTFALGTQAGTSGWFCVYNGTGNSVNISGLNPSTTYRATVIEYNGAAGLEGYNLSRYNGANTTTSAAPVLLLTTNQKRMLVEQDVLSEDINTELNVHQGMSPNADGVNDVFTIDGIGAYPENTVQVMNSNGELIYSVSGYNNYSKAFDGHAANGTLQKSGTYFYSLEYKKGAEVVRKTGYLIIKY</sequence>
<feature type="domain" description="Fibronectin type-III" evidence="2">
    <location>
        <begin position="1697"/>
        <end position="1796"/>
    </location>
</feature>
<dbReference type="CDD" id="cd00603">
    <property type="entry name" value="IPT_PCSR"/>
    <property type="match status" value="2"/>
</dbReference>
<evidence type="ECO:0000313" key="4">
    <source>
        <dbReference type="Proteomes" id="UP000286701"/>
    </source>
</evidence>
<dbReference type="SUPFAM" id="SSF49265">
    <property type="entry name" value="Fibronectin type III"/>
    <property type="match status" value="2"/>
</dbReference>
<feature type="chain" id="PRO_5019516375" description="Fibronectin type-III domain-containing protein" evidence="1">
    <location>
        <begin position="38"/>
        <end position="2060"/>
    </location>
</feature>
<evidence type="ECO:0000256" key="1">
    <source>
        <dbReference type="SAM" id="SignalP"/>
    </source>
</evidence>
<gene>
    <name evidence="3" type="ORF">EPL05_06340</name>
</gene>
<feature type="signal peptide" evidence="1">
    <location>
        <begin position="1"/>
        <end position="37"/>
    </location>
</feature>
<keyword evidence="1" id="KW-0732">Signal</keyword>
<dbReference type="OrthoDB" id="641420at2"/>
<dbReference type="Proteomes" id="UP000286701">
    <property type="component" value="Unassembled WGS sequence"/>
</dbReference>
<dbReference type="SUPFAM" id="SSF50969">
    <property type="entry name" value="YVTN repeat-like/Quinoprotein amine dehydrogenase"/>
    <property type="match status" value="1"/>
</dbReference>
<accession>A0A444MPX0</accession>
<feature type="domain" description="Fibronectin type-III" evidence="2">
    <location>
        <begin position="1455"/>
        <end position="1557"/>
    </location>
</feature>
<dbReference type="RefSeq" id="WP_128533122.1">
    <property type="nucleotide sequence ID" value="NZ_SBIW01000003.1"/>
</dbReference>
<reference evidence="3 4" key="1">
    <citation type="submission" date="2019-01" db="EMBL/GenBank/DDBJ databases">
        <title>Mucilaginibacter antarcticum sp. nov., isolated from antarctic soil.</title>
        <authorList>
            <person name="Yan Y.-Q."/>
            <person name="Du Z.-J."/>
        </authorList>
    </citation>
    <scope>NUCLEOTIDE SEQUENCE [LARGE SCALE GENOMIC DNA]</scope>
    <source>
        <strain evidence="3 4">F01003</strain>
    </source>
</reference>
<dbReference type="InterPro" id="IPR003961">
    <property type="entry name" value="FN3_dom"/>
</dbReference>
<comment type="caution">
    <text evidence="3">The sequence shown here is derived from an EMBL/GenBank/DDBJ whole genome shotgun (WGS) entry which is preliminary data.</text>
</comment>
<dbReference type="SMART" id="SM00060">
    <property type="entry name" value="FN3"/>
    <property type="match status" value="4"/>
</dbReference>
<dbReference type="EMBL" id="SBIW01000003">
    <property type="protein sequence ID" value="RWY53688.1"/>
    <property type="molecule type" value="Genomic_DNA"/>
</dbReference>
<dbReference type="InterPro" id="IPR036116">
    <property type="entry name" value="FN3_sf"/>
</dbReference>
<dbReference type="SUPFAM" id="SSF82171">
    <property type="entry name" value="DPP6 N-terminal domain-like"/>
    <property type="match status" value="1"/>
</dbReference>
<protein>
    <recommendedName>
        <fullName evidence="2">Fibronectin type-III domain-containing protein</fullName>
    </recommendedName>
</protein>
<organism evidence="3 4">
    <name type="scientific">Mucilaginibacter gilvus</name>
    <dbReference type="NCBI Taxonomy" id="2305909"/>
    <lineage>
        <taxon>Bacteria</taxon>
        <taxon>Pseudomonadati</taxon>
        <taxon>Bacteroidota</taxon>
        <taxon>Sphingobacteriia</taxon>
        <taxon>Sphingobacteriales</taxon>
        <taxon>Sphingobacteriaceae</taxon>
        <taxon>Mucilaginibacter</taxon>
    </lineage>
</organism>
<dbReference type="Gene3D" id="2.60.40.10">
    <property type="entry name" value="Immunoglobulins"/>
    <property type="match status" value="6"/>
</dbReference>
<evidence type="ECO:0000259" key="2">
    <source>
        <dbReference type="SMART" id="SM00060"/>
    </source>
</evidence>
<proteinExistence type="predicted"/>
<keyword evidence="4" id="KW-1185">Reference proteome</keyword>
<feature type="domain" description="Fibronectin type-III" evidence="2">
    <location>
        <begin position="1577"/>
        <end position="1678"/>
    </location>
</feature>
<dbReference type="InterPro" id="IPR011044">
    <property type="entry name" value="Quino_amine_DH_bsu"/>
</dbReference>